<feature type="region of interest" description="Disordered" evidence="1">
    <location>
        <begin position="334"/>
        <end position="389"/>
    </location>
</feature>
<feature type="compositionally biased region" description="Acidic residues" evidence="1">
    <location>
        <begin position="43"/>
        <end position="53"/>
    </location>
</feature>
<reference evidence="2" key="1">
    <citation type="submission" date="2021-01" db="EMBL/GenBank/DDBJ databases">
        <authorList>
            <person name="Corre E."/>
            <person name="Pelletier E."/>
            <person name="Niang G."/>
            <person name="Scheremetjew M."/>
            <person name="Finn R."/>
            <person name="Kale V."/>
            <person name="Holt S."/>
            <person name="Cochrane G."/>
            <person name="Meng A."/>
            <person name="Brown T."/>
            <person name="Cohen L."/>
        </authorList>
    </citation>
    <scope>NUCLEOTIDE SEQUENCE</scope>
    <source>
        <strain evidence="2">CCMP127</strain>
    </source>
</reference>
<feature type="region of interest" description="Disordered" evidence="1">
    <location>
        <begin position="242"/>
        <end position="313"/>
    </location>
</feature>
<feature type="region of interest" description="Disordered" evidence="1">
    <location>
        <begin position="149"/>
        <end position="217"/>
    </location>
</feature>
<dbReference type="EMBL" id="HBIM01006664">
    <property type="protein sequence ID" value="CAE0407883.1"/>
    <property type="molecule type" value="Transcribed_RNA"/>
</dbReference>
<dbReference type="PANTHER" id="PTHR48209">
    <property type="entry name" value="AGL056WP"/>
    <property type="match status" value="1"/>
</dbReference>
<feature type="compositionally biased region" description="Acidic residues" evidence="1">
    <location>
        <begin position="375"/>
        <end position="389"/>
    </location>
</feature>
<feature type="compositionally biased region" description="Pro residues" evidence="1">
    <location>
        <begin position="358"/>
        <end position="368"/>
    </location>
</feature>
<dbReference type="AlphaFoldDB" id="A0A7S3L1E6"/>
<feature type="compositionally biased region" description="Low complexity" evidence="1">
    <location>
        <begin position="282"/>
        <end position="293"/>
    </location>
</feature>
<feature type="compositionally biased region" description="Acidic residues" evidence="1">
    <location>
        <begin position="9"/>
        <end position="35"/>
    </location>
</feature>
<gene>
    <name evidence="2" type="ORF">ACOF00016_LOCUS5667</name>
</gene>
<organism evidence="2">
    <name type="scientific">Amphora coffeiformis</name>
    <dbReference type="NCBI Taxonomy" id="265554"/>
    <lineage>
        <taxon>Eukaryota</taxon>
        <taxon>Sar</taxon>
        <taxon>Stramenopiles</taxon>
        <taxon>Ochrophyta</taxon>
        <taxon>Bacillariophyta</taxon>
        <taxon>Bacillariophyceae</taxon>
        <taxon>Bacillariophycidae</taxon>
        <taxon>Thalassiophysales</taxon>
        <taxon>Catenulaceae</taxon>
        <taxon>Amphora</taxon>
    </lineage>
</organism>
<protein>
    <submittedName>
        <fullName evidence="2">Uncharacterized protein</fullName>
    </submittedName>
</protein>
<evidence type="ECO:0000256" key="1">
    <source>
        <dbReference type="SAM" id="MobiDB-lite"/>
    </source>
</evidence>
<accession>A0A7S3L1E6</accession>
<feature type="compositionally biased region" description="Acidic residues" evidence="1">
    <location>
        <begin position="298"/>
        <end position="313"/>
    </location>
</feature>
<feature type="region of interest" description="Disordered" evidence="1">
    <location>
        <begin position="1"/>
        <end position="54"/>
    </location>
</feature>
<sequence length="389" mass="41790">MSGAPKTEDYEEDVDYVGGDDDDDDDDDEEDEDDFVPGVDEDHHEEEEDEDDIVPLLDGYLYMDAADHSLHYQGDGFHLNSSEPPAWNVLETSLSSSSQPQRNIGDSLQVIMTGPCDFESEATAKATPRKMKVTFTVVAADSIDPLLGNLASRPRTGSHGGAAANGGGSSSSSPTKLKSDNQEEEDDEDAKKAPAVVLGDEQKKSASSDNHNSKAFGWVHRVFGQQMDTRGGDTMEFVGVFYPSSKSNKDDSNNAESSPPPQVSLTCQVRMIPASATPPTPVTAAAAAAPAAARIDKSDDDDEDEEYEQGVDYDELIALHEDAGMSVDALQKRYRDGDTAAATASSSGRRESKRTKKPPPSLKPPPPSSSKDNNPGDDDDNEDDDDYGF</sequence>
<proteinExistence type="predicted"/>
<evidence type="ECO:0000313" key="2">
    <source>
        <dbReference type="EMBL" id="CAE0407883.1"/>
    </source>
</evidence>
<dbReference type="PANTHER" id="PTHR48209:SF2">
    <property type="entry name" value="FI24008P1"/>
    <property type="match status" value="1"/>
</dbReference>
<name>A0A7S3L1E6_9STRA</name>
<feature type="compositionally biased region" description="Gly residues" evidence="1">
    <location>
        <begin position="158"/>
        <end position="169"/>
    </location>
</feature>